<gene>
    <name evidence="1" type="ORF">AHEV_043</name>
</gene>
<evidence type="ECO:0000313" key="1">
    <source>
        <dbReference type="EMBL" id="CCU55364.1"/>
    </source>
</evidence>
<protein>
    <submittedName>
        <fullName evidence="1">Uncharacterized protein</fullName>
    </submittedName>
</protein>
<dbReference type="Proteomes" id="UP000792575">
    <property type="component" value="Genome"/>
</dbReference>
<dbReference type="EMBL" id="HF679131">
    <property type="protein sequence ID" value="CCU55364.1"/>
    <property type="molecule type" value="Genomic_DNA"/>
</dbReference>
<dbReference type="KEGG" id="vg:15613972"/>
<dbReference type="OrthoDB" id="27861at10239"/>
<keyword evidence="2" id="KW-1185">Reference proteome</keyword>
<reference evidence="1" key="1">
    <citation type="journal article" date="2013" name="J. Virol.">
        <title>New Insights into the Evolution of Entomopoxvirinae from the Complete Genome Sequences of Four Entomopoxviruses Infecting Adoxophyes honmai, Choristoneura biennis, Choristoneura rosaceana, and Mythimna separata.</title>
        <authorList>
            <person name="Theze J."/>
            <person name="Takatsuka J."/>
            <person name="Li Z."/>
            <person name="Gallais J."/>
            <person name="Doucet D."/>
            <person name="Arif B."/>
            <person name="Nakai M."/>
            <person name="Herniou E.A."/>
        </authorList>
    </citation>
    <scope>NUCLEOTIDE SEQUENCE</scope>
    <source>
        <strain evidence="1">Tokyo</strain>
    </source>
</reference>
<evidence type="ECO:0000313" key="2">
    <source>
        <dbReference type="Proteomes" id="UP000792575"/>
    </source>
</evidence>
<name>A0A916P0R8_9POXV</name>
<sequence>MVYLLEYQGVFLTYYYYLYDTGKINAMELSKIIDDIKFDIISIKIITPIRNITIQNKIKPMDMISPV</sequence>
<proteinExistence type="predicted"/>
<dbReference type="GeneID" id="15613972"/>
<organism evidence="1 2">
    <name type="scientific">Adoxophyes honmai entomopoxvirus 'L'</name>
    <dbReference type="NCBI Taxonomy" id="1293540"/>
    <lineage>
        <taxon>Viruses</taxon>
        <taxon>Varidnaviria</taxon>
        <taxon>Bamfordvirae</taxon>
        <taxon>Nucleocytoviricota</taxon>
        <taxon>Pokkesviricetes</taxon>
        <taxon>Chitovirales</taxon>
        <taxon>Poxviridae</taxon>
        <taxon>Entomopoxvirinae</taxon>
        <taxon>Betaentomopoxvirus</taxon>
        <taxon>Betaentomopoxvirus ahonmai</taxon>
    </lineage>
</organism>
<dbReference type="RefSeq" id="YP_008003866.1">
    <property type="nucleotide sequence ID" value="NC_021247.1"/>
</dbReference>
<accession>A0A916P0R8</accession>